<dbReference type="OrthoDB" id="10039931at2759"/>
<dbReference type="GO" id="GO:0008270">
    <property type="term" value="F:zinc ion binding"/>
    <property type="evidence" value="ECO:0007669"/>
    <property type="project" value="UniProtKB-KW"/>
</dbReference>
<evidence type="ECO:0000256" key="1">
    <source>
        <dbReference type="ARBA" id="ARBA00009688"/>
    </source>
</evidence>
<protein>
    <submittedName>
        <fullName evidence="7">CG10958</fullName>
    </submittedName>
</protein>
<evidence type="ECO:0000256" key="4">
    <source>
        <dbReference type="SAM" id="Coils"/>
    </source>
</evidence>
<feature type="domain" description="C2H2-type" evidence="6">
    <location>
        <begin position="320"/>
        <end position="348"/>
    </location>
</feature>
<evidence type="ECO:0000313" key="7">
    <source>
        <dbReference type="EMBL" id="ALC48659.1"/>
    </source>
</evidence>
<dbReference type="GO" id="GO:0070286">
    <property type="term" value="P:axonemal dynein complex assembly"/>
    <property type="evidence" value="ECO:0007669"/>
    <property type="project" value="InterPro"/>
</dbReference>
<dbReference type="FunFam" id="3.30.160.60:FF:005264">
    <property type="match status" value="1"/>
</dbReference>
<keyword evidence="3" id="KW-0479">Metal-binding</keyword>
<evidence type="ECO:0000256" key="3">
    <source>
        <dbReference type="PROSITE-ProRule" id="PRU00042"/>
    </source>
</evidence>
<dbReference type="OMA" id="MIFNEHC"/>
<dbReference type="SMART" id="SM00355">
    <property type="entry name" value="ZnF_C2H2"/>
    <property type="match status" value="7"/>
</dbReference>
<reference evidence="7 8" key="1">
    <citation type="submission" date="2015-08" db="EMBL/GenBank/DDBJ databases">
        <title>Ancestral chromatin configuration constrains chromatin evolution on differentiating sex chromosomes in Drosophila.</title>
        <authorList>
            <person name="Zhou Q."/>
            <person name="Bachtrog D."/>
        </authorList>
    </citation>
    <scope>NUCLEOTIDE SEQUENCE [LARGE SCALE GENOMIC DNA]</scope>
    <source>
        <tissue evidence="7">Whole larvae</tissue>
    </source>
</reference>
<feature type="region of interest" description="Disordered" evidence="5">
    <location>
        <begin position="190"/>
        <end position="217"/>
    </location>
</feature>
<proteinExistence type="inferred from homology"/>
<feature type="region of interest" description="Disordered" evidence="5">
    <location>
        <begin position="559"/>
        <end position="599"/>
    </location>
</feature>
<dbReference type="Pfam" id="PF14772">
    <property type="entry name" value="NYD-SP28"/>
    <property type="match status" value="1"/>
</dbReference>
<dbReference type="Pfam" id="PF00096">
    <property type="entry name" value="zf-C2H2"/>
    <property type="match status" value="1"/>
</dbReference>
<feature type="coiled-coil region" evidence="4">
    <location>
        <begin position="866"/>
        <end position="893"/>
    </location>
</feature>
<feature type="domain" description="C2H2-type" evidence="6">
    <location>
        <begin position="436"/>
        <end position="464"/>
    </location>
</feature>
<evidence type="ECO:0000256" key="2">
    <source>
        <dbReference type="ARBA" id="ARBA00023054"/>
    </source>
</evidence>
<dbReference type="InterPro" id="IPR029440">
    <property type="entry name" value="DRC1_C"/>
</dbReference>
<feature type="domain" description="C2H2-type" evidence="6">
    <location>
        <begin position="292"/>
        <end position="319"/>
    </location>
</feature>
<comment type="similarity">
    <text evidence="1">Belongs to the DRC1 family.</text>
</comment>
<dbReference type="STRING" id="30019.A0A0M3QZ31"/>
<dbReference type="PANTHER" id="PTHR21625:SF1">
    <property type="entry name" value="DYNEIN REGULATORY COMPLEX PROTEIN 1"/>
    <property type="match status" value="1"/>
</dbReference>
<evidence type="ECO:0000256" key="5">
    <source>
        <dbReference type="SAM" id="MobiDB-lite"/>
    </source>
</evidence>
<evidence type="ECO:0000259" key="6">
    <source>
        <dbReference type="PROSITE" id="PS50157"/>
    </source>
</evidence>
<feature type="compositionally biased region" description="Acidic residues" evidence="5">
    <location>
        <begin position="576"/>
        <end position="599"/>
    </location>
</feature>
<dbReference type="EMBL" id="CP012528">
    <property type="protein sequence ID" value="ALC48659.1"/>
    <property type="molecule type" value="Genomic_DNA"/>
</dbReference>
<dbReference type="GO" id="GO:0003352">
    <property type="term" value="P:regulation of cilium movement"/>
    <property type="evidence" value="ECO:0007669"/>
    <property type="project" value="TreeGrafter"/>
</dbReference>
<feature type="coiled-coil region" evidence="4">
    <location>
        <begin position="753"/>
        <end position="780"/>
    </location>
</feature>
<evidence type="ECO:0000313" key="8">
    <source>
        <dbReference type="Proteomes" id="UP000494163"/>
    </source>
</evidence>
<feature type="domain" description="C2H2-type" evidence="6">
    <location>
        <begin position="348"/>
        <end position="376"/>
    </location>
</feature>
<feature type="domain" description="C2H2-type" evidence="6">
    <location>
        <begin position="377"/>
        <end position="405"/>
    </location>
</feature>
<dbReference type="Gene3D" id="3.30.160.60">
    <property type="entry name" value="Classic Zinc Finger"/>
    <property type="match status" value="3"/>
</dbReference>
<keyword evidence="8" id="KW-1185">Reference proteome</keyword>
<dbReference type="InterPro" id="IPR013087">
    <property type="entry name" value="Znf_C2H2_type"/>
</dbReference>
<dbReference type="SUPFAM" id="SSF57667">
    <property type="entry name" value="beta-beta-alpha zinc fingers"/>
    <property type="match status" value="3"/>
</dbReference>
<gene>
    <name evidence="7" type="ORF">Dbus_chrXg515</name>
</gene>
<dbReference type="GO" id="GO:0060285">
    <property type="term" value="P:cilium-dependent cell motility"/>
    <property type="evidence" value="ECO:0007669"/>
    <property type="project" value="TreeGrafter"/>
</dbReference>
<dbReference type="Pfam" id="PF14775">
    <property type="entry name" value="NYD-SP28_assoc"/>
    <property type="match status" value="1"/>
</dbReference>
<dbReference type="InterPro" id="IPR039505">
    <property type="entry name" value="DRC1/2_N"/>
</dbReference>
<dbReference type="InterPro" id="IPR036236">
    <property type="entry name" value="Znf_C2H2_sf"/>
</dbReference>
<dbReference type="Proteomes" id="UP000494163">
    <property type="component" value="Chromosome X"/>
</dbReference>
<dbReference type="GO" id="GO:0005858">
    <property type="term" value="C:axonemal dynein complex"/>
    <property type="evidence" value="ECO:0007669"/>
    <property type="project" value="InterPro"/>
</dbReference>
<accession>A0A0M3QZ31</accession>
<keyword evidence="2 4" id="KW-0175">Coiled coil</keyword>
<dbReference type="InterPro" id="IPR039750">
    <property type="entry name" value="DRC1/DRC2"/>
</dbReference>
<organism evidence="7 8">
    <name type="scientific">Drosophila busckii</name>
    <name type="common">Fruit fly</name>
    <dbReference type="NCBI Taxonomy" id="30019"/>
    <lineage>
        <taxon>Eukaryota</taxon>
        <taxon>Metazoa</taxon>
        <taxon>Ecdysozoa</taxon>
        <taxon>Arthropoda</taxon>
        <taxon>Hexapoda</taxon>
        <taxon>Insecta</taxon>
        <taxon>Pterygota</taxon>
        <taxon>Neoptera</taxon>
        <taxon>Endopterygota</taxon>
        <taxon>Diptera</taxon>
        <taxon>Brachycera</taxon>
        <taxon>Muscomorpha</taxon>
        <taxon>Ephydroidea</taxon>
        <taxon>Drosophilidae</taxon>
        <taxon>Drosophila</taxon>
    </lineage>
</organism>
<keyword evidence="3" id="KW-0862">Zinc</keyword>
<dbReference type="PANTHER" id="PTHR21625">
    <property type="entry name" value="NYD-SP28 PROTEIN"/>
    <property type="match status" value="1"/>
</dbReference>
<keyword evidence="3" id="KW-0863">Zinc-finger</keyword>
<dbReference type="PROSITE" id="PS00028">
    <property type="entry name" value="ZINC_FINGER_C2H2_1"/>
    <property type="match status" value="5"/>
</dbReference>
<sequence length="1315" mass="153954">MSNININNVDMSEIIEFVMPNAIRYSEQTQDHDNDSVEEVMEGNTLVDMAHAYGEEFLLVNEDGTVGELLQLQEHELVNCAEEPDEDDDEQYLLSEQAPEDALQHFIKGETEIGGEDEILDEQIEHYEQFDEQIEDENVQPEPGYNYHYVQSTSPTNEAQALEFDEIQQYSAENSEQSFQQQHEYLNNEEDDYEEVDAPDTNLESEPAKPIQPSDKMLDTFKGPRRYMLFDDLIATIVDFDEHGTPIVEFSMICSTSDEKLPVECGICPDVMAKSKLAKHQKIHLVPGTNRYACIYCTETYRDCKYLAGHARRHMGIRPYVCEPCKLYFSTKQDLRVHNQRRHLEKEHICEMCGHTFAQYTRLKRHREATHEKKRRFSCPHCPKAYYKNFSLQEHIRNVHMGKRRMLKCPFCGMQCRDAHKMARHRKEMHLNQDSYECHLCNEEFTDINYFDAHKRSIQCRSNTRRQRIEDAATAGTSTSGGNLESDDLAAMGMEEDYDEDAGLMVEGSDSNAIYETVSGSYIQLQDVEDDPSQFAEQFEYEDEVLLVEEVAEATTKAMDNNNEDEVEPEGAITELETDDDVESESEAEPEETELDAGDSWESFQDRIDSFLANTTCDKPVRKLDERRTVIVERVRQLQKDTPKAFAERSLAQMSQIDQQLEISSTRLGQLVRFGNELVTNIRVANERRELNRRLFETGQSRNMKQTLQGENIEALAKFEDIKARWTELEEINEPMLMWDQIEEQKKRIASIMARKDEMIASCQQEIDRMNAKYEQDRQRQAADLCCLVERVDNQVETLKESYKHHLELLRNTVEDERQMFSLTAAEKWRNYFNALNANFDEKSKLVRVREQFYTLQTQLLQDSQEELTKQTRVRLEKECERLELELRRTRDNVLMNSEKLDYNYQVLQRRNDENSIITNQQKRRVARLHELVARTRRQLRELYHNGRRTISKLTTDIQQLHGSISDMEAKAQHTRNINREKFNRVWNINYDEITDLLTRIYEIDRILHEQQLVMPWTKPHIHIDNINKPINKRSTNTMERIERRFGKLPSKYGGTLPKSGGDDIKTRGPIQQLPPESARLMRNILRKLADRGGFLIEERLLKILRPYTEREQTMVRIDNIFAALRIHNLDDVMELSQVFEPYTYCPTCQPAGLSPLKCAEVFLKDQSANRYLKVGDVKNLDQAVLRGKNTAHIFAVKGMSKEPCSNHYLVMEPALVLHAMNLYTNQKHKQIYGSSLDSAMESELIHFSDEEIQKFWRQFRNMFPASKSALWKTLEHGLNHYVEVLKMRVEYDAEVVFLRRQNEELRHLLQKFKV</sequence>
<name>A0A0M3QZ31_DROBS</name>
<dbReference type="PROSITE" id="PS50157">
    <property type="entry name" value="ZINC_FINGER_C2H2_2"/>
    <property type="match status" value="5"/>
</dbReference>